<dbReference type="Proteomes" id="UP000075221">
    <property type="component" value="Chromosome"/>
</dbReference>
<gene>
    <name evidence="9" type="ORF">A8L58_15090</name>
    <name evidence="8" type="ORF">AXH35_13635</name>
</gene>
<dbReference type="GO" id="GO:0005886">
    <property type="term" value="C:plasma membrane"/>
    <property type="evidence" value="ECO:0007669"/>
    <property type="project" value="UniProtKB-SubCell"/>
</dbReference>
<sequence length="216" mass="22729">MWQYVIDHWGQIWFAAWQHLWLVTQCIILGTVIAVALGALVYRSRAASGLANGVSAVGLTIPEMALVGVLILTPMGFGVTPSVTTVTFYAVLPILRNAIVGLSGVPRSLVESARGVGMSRTATFLRVELPMAWPVILTGMRVSAQMCMGIAAITAYALGPGLGGFIFQGLLRLGGANALNSVVVGTVGIVIVAFILDLLLIGLGRLTTSRGIRVQN</sequence>
<dbReference type="PANTHER" id="PTHR30177">
    <property type="entry name" value="GLYCINE BETAINE/L-PROLINE TRANSPORT SYSTEM PERMEASE PROTEIN PROW"/>
    <property type="match status" value="1"/>
</dbReference>
<dbReference type="PROSITE" id="PS50928">
    <property type="entry name" value="ABC_TM1"/>
    <property type="match status" value="1"/>
</dbReference>
<dbReference type="OrthoDB" id="9801163at2"/>
<comment type="subcellular location">
    <subcellularLocation>
        <location evidence="6">Cell membrane</location>
        <topology evidence="6">Multi-pass membrane protein</topology>
    </subcellularLocation>
    <subcellularLocation>
        <location evidence="1">Membrane</location>
        <topology evidence="1">Multi-pass membrane protein</topology>
    </subcellularLocation>
</comment>
<dbReference type="KEGG" id="aaci:ASQ49_00950"/>
<evidence type="ECO:0000256" key="1">
    <source>
        <dbReference type="ARBA" id="ARBA00004141"/>
    </source>
</evidence>
<name>A0A142KJP1_9ACTN</name>
<evidence type="ECO:0000259" key="7">
    <source>
        <dbReference type="PROSITE" id="PS50928"/>
    </source>
</evidence>
<proteinExistence type="inferred from homology"/>
<dbReference type="CDD" id="cd06261">
    <property type="entry name" value="TM_PBP2"/>
    <property type="match status" value="1"/>
</dbReference>
<reference evidence="9 11" key="1">
    <citation type="journal article" date="2016" name="Plant Dis.">
        <title>Improved production of propionic acid using genome shuffling.</title>
        <authorList>
            <person name="Luna-Flores C.H."/>
            <person name="Palfreyman R.W."/>
            <person name="Kromer J.O."/>
            <person name="Nielsen L.K."/>
            <person name="Marcellin E."/>
        </authorList>
    </citation>
    <scope>NUCLEOTIDE SEQUENCE [LARGE SCALE GENOMIC DNA]</scope>
    <source>
        <strain evidence="9 11">F3E8</strain>
    </source>
</reference>
<keyword evidence="4 6" id="KW-1133">Transmembrane helix</keyword>
<keyword evidence="5 6" id="KW-0472">Membrane</keyword>
<dbReference type="InterPro" id="IPR051204">
    <property type="entry name" value="ABC_transp_perm/SBD"/>
</dbReference>
<dbReference type="PANTHER" id="PTHR30177:SF4">
    <property type="entry name" value="OSMOPROTECTANT IMPORT PERMEASE PROTEIN OSMW"/>
    <property type="match status" value="1"/>
</dbReference>
<feature type="transmembrane region" description="Helical" evidence="6">
    <location>
        <begin position="178"/>
        <end position="203"/>
    </location>
</feature>
<accession>A0A142KJP1</accession>
<dbReference type="InterPro" id="IPR000515">
    <property type="entry name" value="MetI-like"/>
</dbReference>
<organism evidence="8 10">
    <name type="scientific">Acidipropionibacterium acidipropionici</name>
    <dbReference type="NCBI Taxonomy" id="1748"/>
    <lineage>
        <taxon>Bacteria</taxon>
        <taxon>Bacillati</taxon>
        <taxon>Actinomycetota</taxon>
        <taxon>Actinomycetes</taxon>
        <taxon>Propionibacteriales</taxon>
        <taxon>Propionibacteriaceae</taxon>
        <taxon>Acidipropionibacterium</taxon>
    </lineage>
</organism>
<dbReference type="Proteomes" id="UP000178666">
    <property type="component" value="Chromosome"/>
</dbReference>
<dbReference type="SUPFAM" id="SSF161098">
    <property type="entry name" value="MetI-like"/>
    <property type="match status" value="1"/>
</dbReference>
<keyword evidence="11" id="KW-1185">Reference proteome</keyword>
<dbReference type="EMBL" id="CP015970">
    <property type="protein sequence ID" value="AOZ47782.1"/>
    <property type="molecule type" value="Genomic_DNA"/>
</dbReference>
<comment type="similarity">
    <text evidence="6">Belongs to the binding-protein-dependent transport system permease family.</text>
</comment>
<feature type="transmembrane region" description="Helical" evidence="6">
    <location>
        <begin position="54"/>
        <end position="77"/>
    </location>
</feature>
<feature type="transmembrane region" description="Helical" evidence="6">
    <location>
        <begin position="89"/>
        <end position="110"/>
    </location>
</feature>
<reference evidence="8 10" key="2">
    <citation type="submission" date="2016-02" db="EMBL/GenBank/DDBJ databases">
        <title>Complete Genome Sequence of Propionibacterium acidipropionici ATCC 55737.</title>
        <authorList>
            <person name="Luna Flores C.H."/>
            <person name="Nielsen L.K."/>
            <person name="Marcellin E."/>
        </authorList>
    </citation>
    <scope>NUCLEOTIDE SEQUENCE [LARGE SCALE GENOMIC DNA]</scope>
    <source>
        <strain evidence="8 10">ATCC 55737</strain>
    </source>
</reference>
<evidence type="ECO:0000313" key="9">
    <source>
        <dbReference type="EMBL" id="AOZ47782.1"/>
    </source>
</evidence>
<dbReference type="Pfam" id="PF00528">
    <property type="entry name" value="BPD_transp_1"/>
    <property type="match status" value="1"/>
</dbReference>
<dbReference type="OMA" id="STQMLMG"/>
<evidence type="ECO:0000256" key="6">
    <source>
        <dbReference type="RuleBase" id="RU363032"/>
    </source>
</evidence>
<evidence type="ECO:0000256" key="4">
    <source>
        <dbReference type="ARBA" id="ARBA00022989"/>
    </source>
</evidence>
<dbReference type="GeneID" id="88083633"/>
<dbReference type="InterPro" id="IPR035906">
    <property type="entry name" value="MetI-like_sf"/>
</dbReference>
<evidence type="ECO:0000313" key="11">
    <source>
        <dbReference type="Proteomes" id="UP000178666"/>
    </source>
</evidence>
<protein>
    <submittedName>
        <fullName evidence="8">ABC transporter permease</fullName>
    </submittedName>
</protein>
<keyword evidence="2 6" id="KW-0813">Transport</keyword>
<evidence type="ECO:0000256" key="3">
    <source>
        <dbReference type="ARBA" id="ARBA00022692"/>
    </source>
</evidence>
<evidence type="ECO:0000256" key="5">
    <source>
        <dbReference type="ARBA" id="ARBA00023136"/>
    </source>
</evidence>
<dbReference type="GO" id="GO:0055085">
    <property type="term" value="P:transmembrane transport"/>
    <property type="evidence" value="ECO:0007669"/>
    <property type="project" value="InterPro"/>
</dbReference>
<evidence type="ECO:0000256" key="2">
    <source>
        <dbReference type="ARBA" id="ARBA00022448"/>
    </source>
</evidence>
<dbReference type="EMBL" id="CP014352">
    <property type="protein sequence ID" value="AMS06329.1"/>
    <property type="molecule type" value="Genomic_DNA"/>
</dbReference>
<evidence type="ECO:0000313" key="8">
    <source>
        <dbReference type="EMBL" id="AMS06329.1"/>
    </source>
</evidence>
<evidence type="ECO:0000313" key="10">
    <source>
        <dbReference type="Proteomes" id="UP000075221"/>
    </source>
</evidence>
<dbReference type="AlphaFoldDB" id="A0A142KJP1"/>
<dbReference type="RefSeq" id="WP_015069523.1">
    <property type="nucleotide sequence ID" value="NZ_CP013126.1"/>
</dbReference>
<feature type="domain" description="ABC transmembrane type-1" evidence="7">
    <location>
        <begin position="16"/>
        <end position="200"/>
    </location>
</feature>
<feature type="transmembrane region" description="Helical" evidence="6">
    <location>
        <begin position="20"/>
        <end position="42"/>
    </location>
</feature>
<dbReference type="Gene3D" id="1.10.3720.10">
    <property type="entry name" value="MetI-like"/>
    <property type="match status" value="1"/>
</dbReference>
<keyword evidence="3 6" id="KW-0812">Transmembrane</keyword>
<dbReference type="GO" id="GO:0031460">
    <property type="term" value="P:glycine betaine transport"/>
    <property type="evidence" value="ECO:0007669"/>
    <property type="project" value="TreeGrafter"/>
</dbReference>